<keyword evidence="3" id="KW-0804">Transcription</keyword>
<name>A0A498KTU9_MALDO</name>
<comment type="caution">
    <text evidence="6">The sequence shown here is derived from an EMBL/GenBank/DDBJ whole genome shotgun (WGS) entry which is preliminary data.</text>
</comment>
<sequence>MPNRSFASVRTFLDHMRKLLPKIVVLVEEELLNFSRVSSMSFVEFFCEAVHHYTVLSDSFGTSFRGLGYKTGLKQIEEESLGIKIVDSAMRLPCDKEERMLMWGDGFFASLKGGFKPIPFTCYNIPLANYLANLFDKGYSVQHHNCWLVCVGNQGLC</sequence>
<organism evidence="6 7">
    <name type="scientific">Malus domestica</name>
    <name type="common">Apple</name>
    <name type="synonym">Pyrus malus</name>
    <dbReference type="NCBI Taxonomy" id="3750"/>
    <lineage>
        <taxon>Eukaryota</taxon>
        <taxon>Viridiplantae</taxon>
        <taxon>Streptophyta</taxon>
        <taxon>Embryophyta</taxon>
        <taxon>Tracheophyta</taxon>
        <taxon>Spermatophyta</taxon>
        <taxon>Magnoliopsida</taxon>
        <taxon>eudicotyledons</taxon>
        <taxon>Gunneridae</taxon>
        <taxon>Pentapetalae</taxon>
        <taxon>rosids</taxon>
        <taxon>fabids</taxon>
        <taxon>Rosales</taxon>
        <taxon>Rosaceae</taxon>
        <taxon>Amygdaloideae</taxon>
        <taxon>Maleae</taxon>
        <taxon>Malus</taxon>
    </lineage>
</organism>
<reference evidence="6 7" key="1">
    <citation type="submission" date="2018-10" db="EMBL/GenBank/DDBJ databases">
        <title>A high-quality apple genome assembly.</title>
        <authorList>
            <person name="Hu J."/>
        </authorList>
    </citation>
    <scope>NUCLEOTIDE SEQUENCE [LARGE SCALE GENOMIC DNA]</scope>
    <source>
        <strain evidence="7">cv. HFTH1</strain>
        <tissue evidence="6">Young leaf</tissue>
    </source>
</reference>
<evidence type="ECO:0000256" key="4">
    <source>
        <dbReference type="ARBA" id="ARBA00023242"/>
    </source>
</evidence>
<dbReference type="InterPro" id="IPR005202">
    <property type="entry name" value="TF_GRAS"/>
</dbReference>
<dbReference type="EMBL" id="RDQH01000327">
    <property type="protein sequence ID" value="RXI09145.1"/>
    <property type="molecule type" value="Genomic_DNA"/>
</dbReference>
<evidence type="ECO:0000313" key="7">
    <source>
        <dbReference type="Proteomes" id="UP000290289"/>
    </source>
</evidence>
<keyword evidence="2" id="KW-0805">Transcription regulation</keyword>
<gene>
    <name evidence="6" type="ORF">DVH24_023306</name>
</gene>
<accession>A0A498KTU9</accession>
<dbReference type="AlphaFoldDB" id="A0A498KTU9"/>
<dbReference type="Proteomes" id="UP000290289">
    <property type="component" value="Chromosome 1"/>
</dbReference>
<evidence type="ECO:0000256" key="5">
    <source>
        <dbReference type="PROSITE-ProRule" id="PRU01191"/>
    </source>
</evidence>
<protein>
    <submittedName>
        <fullName evidence="6">Uncharacterized protein</fullName>
    </submittedName>
</protein>
<comment type="caution">
    <text evidence="5">Lacks conserved residue(s) required for the propagation of feature annotation.</text>
</comment>
<keyword evidence="4" id="KW-0539">Nucleus</keyword>
<evidence type="ECO:0000256" key="3">
    <source>
        <dbReference type="ARBA" id="ARBA00023163"/>
    </source>
</evidence>
<evidence type="ECO:0000256" key="2">
    <source>
        <dbReference type="ARBA" id="ARBA00023015"/>
    </source>
</evidence>
<dbReference type="GO" id="GO:0005634">
    <property type="term" value="C:nucleus"/>
    <property type="evidence" value="ECO:0007669"/>
    <property type="project" value="UniProtKB-SubCell"/>
</dbReference>
<comment type="subcellular location">
    <subcellularLocation>
        <location evidence="1">Nucleus</location>
    </subcellularLocation>
</comment>
<proteinExistence type="inferred from homology"/>
<dbReference type="PROSITE" id="PS50985">
    <property type="entry name" value="GRAS"/>
    <property type="match status" value="1"/>
</dbReference>
<comment type="similarity">
    <text evidence="5">Belongs to the GRAS family.</text>
</comment>
<feature type="region of interest" description="SAW" evidence="5">
    <location>
        <begin position="90"/>
        <end position="157"/>
    </location>
</feature>
<evidence type="ECO:0000256" key="1">
    <source>
        <dbReference type="ARBA" id="ARBA00004123"/>
    </source>
</evidence>
<evidence type="ECO:0000313" key="6">
    <source>
        <dbReference type="EMBL" id="RXI09145.1"/>
    </source>
</evidence>
<dbReference type="Pfam" id="PF03514">
    <property type="entry name" value="GRAS"/>
    <property type="match status" value="1"/>
</dbReference>
<keyword evidence="7" id="KW-1185">Reference proteome</keyword>